<evidence type="ECO:0000256" key="1">
    <source>
        <dbReference type="ARBA" id="ARBA00004141"/>
    </source>
</evidence>
<evidence type="ECO:0000256" key="5">
    <source>
        <dbReference type="SAM" id="Phobius"/>
    </source>
</evidence>
<evidence type="ECO:0000256" key="2">
    <source>
        <dbReference type="ARBA" id="ARBA00022692"/>
    </source>
</evidence>
<evidence type="ECO:0000313" key="6">
    <source>
        <dbReference type="EMBL" id="SFI78615.1"/>
    </source>
</evidence>
<evidence type="ECO:0000313" key="7">
    <source>
        <dbReference type="Proteomes" id="UP000198915"/>
    </source>
</evidence>
<feature type="transmembrane region" description="Helical" evidence="5">
    <location>
        <begin position="64"/>
        <end position="83"/>
    </location>
</feature>
<dbReference type="Proteomes" id="UP000198915">
    <property type="component" value="Unassembled WGS sequence"/>
</dbReference>
<keyword evidence="3 5" id="KW-1133">Transmembrane helix</keyword>
<accession>A0A1I3L2G1</accession>
<dbReference type="Pfam" id="PF13564">
    <property type="entry name" value="DoxX_2"/>
    <property type="match status" value="1"/>
</dbReference>
<sequence length="186" mass="21078">MKRGARRLLRFDWRIDRSIQNIAIEKKRPVKFFITIGAWQGSKGNSREKGGIFLYTTISKGRLWTARIMSGLVILFMLFDSIMKFVQPAPVVEGTLQLGYAEHHIAVIGVLGLISTLLYLFPRTTFLGAVLLTGYFGGVIATHIRMDAPLFTHTLFPVYLAVLMWGGIWLRHEKVRNLVPFAKNEG</sequence>
<keyword evidence="4 5" id="KW-0472">Membrane</keyword>
<organism evidence="6 7">
    <name type="scientific">Brevibacillus centrosporus</name>
    <dbReference type="NCBI Taxonomy" id="54910"/>
    <lineage>
        <taxon>Bacteria</taxon>
        <taxon>Bacillati</taxon>
        <taxon>Bacillota</taxon>
        <taxon>Bacilli</taxon>
        <taxon>Bacillales</taxon>
        <taxon>Paenibacillaceae</taxon>
        <taxon>Brevibacillus</taxon>
    </lineage>
</organism>
<dbReference type="GO" id="GO:0016020">
    <property type="term" value="C:membrane"/>
    <property type="evidence" value="ECO:0007669"/>
    <property type="project" value="UniProtKB-SubCell"/>
</dbReference>
<proteinExistence type="predicted"/>
<feature type="transmembrane region" description="Helical" evidence="5">
    <location>
        <begin position="126"/>
        <end position="144"/>
    </location>
</feature>
<reference evidence="7" key="1">
    <citation type="submission" date="2016-10" db="EMBL/GenBank/DDBJ databases">
        <authorList>
            <person name="Varghese N."/>
            <person name="Submissions S."/>
        </authorList>
    </citation>
    <scope>NUCLEOTIDE SEQUENCE [LARGE SCALE GENOMIC DNA]</scope>
    <source>
        <strain evidence="7">OK042</strain>
    </source>
</reference>
<dbReference type="InterPro" id="IPR032808">
    <property type="entry name" value="DoxX"/>
</dbReference>
<keyword evidence="7" id="KW-1185">Reference proteome</keyword>
<feature type="transmembrane region" description="Helical" evidence="5">
    <location>
        <begin position="150"/>
        <end position="170"/>
    </location>
</feature>
<dbReference type="EMBL" id="FORT01000001">
    <property type="protein sequence ID" value="SFI78615.1"/>
    <property type="molecule type" value="Genomic_DNA"/>
</dbReference>
<comment type="subcellular location">
    <subcellularLocation>
        <location evidence="1">Membrane</location>
        <topology evidence="1">Multi-pass membrane protein</topology>
    </subcellularLocation>
</comment>
<dbReference type="AlphaFoldDB" id="A0A1I3L2G1"/>
<name>A0A1I3L2G1_9BACL</name>
<gene>
    <name evidence="6" type="ORF">SAMN05518846_101158</name>
</gene>
<dbReference type="STRING" id="1884381.SAMN05518846_101158"/>
<feature type="transmembrane region" description="Helical" evidence="5">
    <location>
        <begin position="103"/>
        <end position="121"/>
    </location>
</feature>
<keyword evidence="2 5" id="KW-0812">Transmembrane</keyword>
<evidence type="ECO:0000256" key="4">
    <source>
        <dbReference type="ARBA" id="ARBA00023136"/>
    </source>
</evidence>
<evidence type="ECO:0000256" key="3">
    <source>
        <dbReference type="ARBA" id="ARBA00022989"/>
    </source>
</evidence>
<protein>
    <submittedName>
        <fullName evidence="6">DoxX-like family protein</fullName>
    </submittedName>
</protein>